<reference evidence="2" key="1">
    <citation type="submission" date="2020-02" db="EMBL/GenBank/DDBJ databases">
        <authorList>
            <person name="Meier V. D."/>
        </authorList>
    </citation>
    <scope>NUCLEOTIDE SEQUENCE</scope>
    <source>
        <strain evidence="2">AVDCRST_MAG53</strain>
    </source>
</reference>
<name>A0A6J4TCF8_9ACTN</name>
<protein>
    <recommendedName>
        <fullName evidence="1">Cupin type-2 domain-containing protein</fullName>
    </recommendedName>
</protein>
<dbReference type="InterPro" id="IPR013096">
    <property type="entry name" value="Cupin_2"/>
</dbReference>
<gene>
    <name evidence="2" type="ORF">AVDCRST_MAG53-3216</name>
</gene>
<evidence type="ECO:0000313" key="2">
    <source>
        <dbReference type="EMBL" id="CAA9519529.1"/>
    </source>
</evidence>
<accession>A0A6J4TCF8</accession>
<sequence length="107" mass="11244">MSHTEHTVLGADAITGERGEQLLARTPKVALRLWAGEQAGEENPGHANSYDYVAYVLSGVMRVRIGDAEPVEVRAGDSYAVPAGTSYSFEVTATAKVVEAVAPGDAI</sequence>
<dbReference type="EMBL" id="CADCVR010000098">
    <property type="protein sequence ID" value="CAA9519529.1"/>
    <property type="molecule type" value="Genomic_DNA"/>
</dbReference>
<dbReference type="InterPro" id="IPR014710">
    <property type="entry name" value="RmlC-like_jellyroll"/>
</dbReference>
<dbReference type="AlphaFoldDB" id="A0A6J4TCF8"/>
<dbReference type="Gene3D" id="2.60.120.10">
    <property type="entry name" value="Jelly Rolls"/>
    <property type="match status" value="1"/>
</dbReference>
<proteinExistence type="predicted"/>
<dbReference type="InterPro" id="IPR011051">
    <property type="entry name" value="RmlC_Cupin_sf"/>
</dbReference>
<organism evidence="2">
    <name type="scientific">uncultured Solirubrobacteraceae bacterium</name>
    <dbReference type="NCBI Taxonomy" id="1162706"/>
    <lineage>
        <taxon>Bacteria</taxon>
        <taxon>Bacillati</taxon>
        <taxon>Actinomycetota</taxon>
        <taxon>Thermoleophilia</taxon>
        <taxon>Solirubrobacterales</taxon>
        <taxon>Solirubrobacteraceae</taxon>
        <taxon>environmental samples</taxon>
    </lineage>
</organism>
<evidence type="ECO:0000259" key="1">
    <source>
        <dbReference type="Pfam" id="PF07883"/>
    </source>
</evidence>
<dbReference type="SUPFAM" id="SSF51182">
    <property type="entry name" value="RmlC-like cupins"/>
    <property type="match status" value="1"/>
</dbReference>
<dbReference type="Pfam" id="PF07883">
    <property type="entry name" value="Cupin_2"/>
    <property type="match status" value="1"/>
</dbReference>
<feature type="domain" description="Cupin type-2" evidence="1">
    <location>
        <begin position="38"/>
        <end position="95"/>
    </location>
</feature>